<protein>
    <submittedName>
        <fullName evidence="1">Uncharacterized protein</fullName>
    </submittedName>
</protein>
<sequence length="61" mass="6627">MSFGADNLEMENLSFKPNSKLISTDSAISSIKSGQKVFVHSVLPSLLIDALTARANEHHPM</sequence>
<dbReference type="Proteomes" id="UP000012249">
    <property type="component" value="Unassembled WGS sequence"/>
</dbReference>
<evidence type="ECO:0000313" key="2">
    <source>
        <dbReference type="Proteomes" id="UP000012249"/>
    </source>
</evidence>
<name>N1U2L1_9LEPT</name>
<dbReference type="EMBL" id="AHMI02000245">
    <property type="protein sequence ID" value="EMY13262.1"/>
    <property type="molecule type" value="Genomic_DNA"/>
</dbReference>
<dbReference type="Gene3D" id="3.40.1080.10">
    <property type="entry name" value="Glutaconate Coenzyme A-transferase"/>
    <property type="match status" value="1"/>
</dbReference>
<organism evidence="1 2">
    <name type="scientific">Leptospira weilii str. Ecochallenge</name>
    <dbReference type="NCBI Taxonomy" id="1049986"/>
    <lineage>
        <taxon>Bacteria</taxon>
        <taxon>Pseudomonadati</taxon>
        <taxon>Spirochaetota</taxon>
        <taxon>Spirochaetia</taxon>
        <taxon>Leptospirales</taxon>
        <taxon>Leptospiraceae</taxon>
        <taxon>Leptospira</taxon>
    </lineage>
</organism>
<gene>
    <name evidence="1" type="ORF">LEP1GSC043_4870</name>
</gene>
<evidence type="ECO:0000313" key="1">
    <source>
        <dbReference type="EMBL" id="EMY13262.1"/>
    </source>
</evidence>
<reference evidence="1 2" key="1">
    <citation type="submission" date="2013-02" db="EMBL/GenBank/DDBJ databases">
        <authorList>
            <person name="Harkins D.M."/>
            <person name="Durkin A.S."/>
            <person name="Brinkac L.M."/>
            <person name="Haft D.H."/>
            <person name="Selengut J.D."/>
            <person name="Sanka R."/>
            <person name="DePew J."/>
            <person name="Purushe J."/>
            <person name="Haake D.A."/>
            <person name="Matsunaga J."/>
            <person name="Vinetz J.M."/>
            <person name="Sutton G.G."/>
            <person name="Nierman W.C."/>
            <person name="Fouts D.E."/>
        </authorList>
    </citation>
    <scope>NUCLEOTIDE SEQUENCE [LARGE SCALE GENOMIC DNA]</scope>
    <source>
        <strain evidence="1 2">Ecochallenge</strain>
    </source>
</reference>
<proteinExistence type="predicted"/>
<comment type="caution">
    <text evidence="1">The sequence shown here is derived from an EMBL/GenBank/DDBJ whole genome shotgun (WGS) entry which is preliminary data.</text>
</comment>
<dbReference type="AlphaFoldDB" id="N1U2L1"/>
<accession>N1U2L1</accession>